<evidence type="ECO:0000313" key="9">
    <source>
        <dbReference type="Proteomes" id="UP000607645"/>
    </source>
</evidence>
<evidence type="ECO:0000256" key="2">
    <source>
        <dbReference type="ARBA" id="ARBA00022448"/>
    </source>
</evidence>
<dbReference type="SUPFAM" id="SSF103473">
    <property type="entry name" value="MFS general substrate transporter"/>
    <property type="match status" value="1"/>
</dbReference>
<dbReference type="InterPro" id="IPR001958">
    <property type="entry name" value="Tet-R_TetA/multi-R_MdtG-like"/>
</dbReference>
<feature type="transmembrane region" description="Helical" evidence="6">
    <location>
        <begin position="322"/>
        <end position="340"/>
    </location>
</feature>
<accession>A0A8J6JIN3</accession>
<gene>
    <name evidence="8" type="ORF">H8S62_00825</name>
</gene>
<feature type="transmembrane region" description="Helical" evidence="6">
    <location>
        <begin position="103"/>
        <end position="124"/>
    </location>
</feature>
<dbReference type="PANTHER" id="PTHR11360:SF290">
    <property type="entry name" value="MONOCARBOXYLATE MFS PERMEASE"/>
    <property type="match status" value="1"/>
</dbReference>
<dbReference type="GO" id="GO:0005886">
    <property type="term" value="C:plasma membrane"/>
    <property type="evidence" value="ECO:0007669"/>
    <property type="project" value="UniProtKB-SubCell"/>
</dbReference>
<feature type="transmembrane region" description="Helical" evidence="6">
    <location>
        <begin position="295"/>
        <end position="316"/>
    </location>
</feature>
<keyword evidence="5 6" id="KW-0472">Membrane</keyword>
<keyword evidence="2" id="KW-0813">Transport</keyword>
<comment type="subcellular location">
    <subcellularLocation>
        <location evidence="1">Cell membrane</location>
        <topology evidence="1">Multi-pass membrane protein</topology>
    </subcellularLocation>
</comment>
<dbReference type="EMBL" id="JACOPQ010000001">
    <property type="protein sequence ID" value="MBC5735550.1"/>
    <property type="molecule type" value="Genomic_DNA"/>
</dbReference>
<keyword evidence="9" id="KW-1185">Reference proteome</keyword>
<dbReference type="Proteomes" id="UP000607645">
    <property type="component" value="Unassembled WGS sequence"/>
</dbReference>
<feature type="transmembrane region" description="Helical" evidence="6">
    <location>
        <begin position="381"/>
        <end position="404"/>
    </location>
</feature>
<feature type="transmembrane region" description="Helical" evidence="6">
    <location>
        <begin position="78"/>
        <end position="97"/>
    </location>
</feature>
<dbReference type="InterPro" id="IPR050327">
    <property type="entry name" value="Proton-linked_MCT"/>
</dbReference>
<evidence type="ECO:0000313" key="8">
    <source>
        <dbReference type="EMBL" id="MBC5735550.1"/>
    </source>
</evidence>
<dbReference type="GO" id="GO:0022857">
    <property type="term" value="F:transmembrane transporter activity"/>
    <property type="evidence" value="ECO:0007669"/>
    <property type="project" value="InterPro"/>
</dbReference>
<feature type="transmembrane region" description="Helical" evidence="6">
    <location>
        <begin position="228"/>
        <end position="250"/>
    </location>
</feature>
<evidence type="ECO:0000256" key="6">
    <source>
        <dbReference type="SAM" id="Phobius"/>
    </source>
</evidence>
<feature type="transmembrane region" description="Helical" evidence="6">
    <location>
        <begin position="136"/>
        <end position="161"/>
    </location>
</feature>
<evidence type="ECO:0000259" key="7">
    <source>
        <dbReference type="PROSITE" id="PS50850"/>
    </source>
</evidence>
<dbReference type="PANTHER" id="PTHR11360">
    <property type="entry name" value="MONOCARBOXYLATE TRANSPORTER"/>
    <property type="match status" value="1"/>
</dbReference>
<dbReference type="PRINTS" id="PR01035">
    <property type="entry name" value="TCRTETA"/>
</dbReference>
<dbReference type="InterPro" id="IPR036259">
    <property type="entry name" value="MFS_trans_sf"/>
</dbReference>
<dbReference type="Pfam" id="PF07690">
    <property type="entry name" value="MFS_1"/>
    <property type="match status" value="1"/>
</dbReference>
<dbReference type="Gene3D" id="1.20.1250.20">
    <property type="entry name" value="MFS general substrate transporter like domains"/>
    <property type="match status" value="2"/>
</dbReference>
<evidence type="ECO:0000256" key="3">
    <source>
        <dbReference type="ARBA" id="ARBA00022692"/>
    </source>
</evidence>
<dbReference type="AlphaFoldDB" id="A0A8J6JIN3"/>
<feature type="transmembrane region" description="Helical" evidence="6">
    <location>
        <begin position="262"/>
        <end position="283"/>
    </location>
</feature>
<sequence length="422" mass="42913">MKQRKHHPAWLILIACCFLQAGGVGALSNSAGILVPAVLGDLGFTQGKFILYMTIQGLCMVAALPLAGRLLPKVNIRILVSVGIVVSAAAFASMGSFRAVWQWYIAGGVLGFSSGFVFLLPAPVMIGNWFKKKSGLAMGLAMACSGIGGAVMNPLGGLFISRFGWRATYVIMAAIALALVLPFSLFVIRFKPADVGAAPYGAEEGDALPGAGAQALSGVSAKTAVRSFSFLCVFLVAGLISFGATFLQLLPTFAGTVGLAPIAAFLSSAVMIGNIVGKLALGWLNDALGARNSTLVGLGIVAAAFVLFLLAGLGAAVALAGAFLYGVVMSMVSVSIPLVVRRAFGARDYSQIFSYVSMGTSLIGSLGVSVIAFMYDAFGSYSPSFVMGIGICVLSGVLLVAGLASAGKLPAAGGASASPDPA</sequence>
<evidence type="ECO:0000256" key="1">
    <source>
        <dbReference type="ARBA" id="ARBA00004651"/>
    </source>
</evidence>
<dbReference type="InterPro" id="IPR020846">
    <property type="entry name" value="MFS_dom"/>
</dbReference>
<dbReference type="PROSITE" id="PS51257">
    <property type="entry name" value="PROKAR_LIPOPROTEIN"/>
    <property type="match status" value="1"/>
</dbReference>
<dbReference type="RefSeq" id="WP_186918197.1">
    <property type="nucleotide sequence ID" value="NZ_JACOPQ010000001.1"/>
</dbReference>
<protein>
    <submittedName>
        <fullName evidence="8">MFS transporter</fullName>
    </submittedName>
</protein>
<feature type="transmembrane region" description="Helical" evidence="6">
    <location>
        <begin position="352"/>
        <end position="375"/>
    </location>
</feature>
<keyword evidence="4 6" id="KW-1133">Transmembrane helix</keyword>
<name>A0A8J6JIN3_9FIRM</name>
<dbReference type="InterPro" id="IPR011701">
    <property type="entry name" value="MFS"/>
</dbReference>
<reference evidence="8" key="1">
    <citation type="submission" date="2020-08" db="EMBL/GenBank/DDBJ databases">
        <title>Genome public.</title>
        <authorList>
            <person name="Liu C."/>
            <person name="Sun Q."/>
        </authorList>
    </citation>
    <scope>NUCLEOTIDE SEQUENCE</scope>
    <source>
        <strain evidence="8">NSJ-52</strain>
    </source>
</reference>
<comment type="caution">
    <text evidence="8">The sequence shown here is derived from an EMBL/GenBank/DDBJ whole genome shotgun (WGS) entry which is preliminary data.</text>
</comment>
<keyword evidence="3 6" id="KW-0812">Transmembrane</keyword>
<proteinExistence type="predicted"/>
<organism evidence="8 9">
    <name type="scientific">Lawsonibacter faecis</name>
    <dbReference type="NCBI Taxonomy" id="2763052"/>
    <lineage>
        <taxon>Bacteria</taxon>
        <taxon>Bacillati</taxon>
        <taxon>Bacillota</taxon>
        <taxon>Clostridia</taxon>
        <taxon>Eubacteriales</taxon>
        <taxon>Oscillospiraceae</taxon>
        <taxon>Lawsonibacter</taxon>
    </lineage>
</organism>
<feature type="transmembrane region" description="Helical" evidence="6">
    <location>
        <begin position="50"/>
        <end position="71"/>
    </location>
</feature>
<feature type="transmembrane region" description="Helical" evidence="6">
    <location>
        <begin position="167"/>
        <end position="188"/>
    </location>
</feature>
<feature type="domain" description="Major facilitator superfamily (MFS) profile" evidence="7">
    <location>
        <begin position="9"/>
        <end position="407"/>
    </location>
</feature>
<evidence type="ECO:0000256" key="4">
    <source>
        <dbReference type="ARBA" id="ARBA00022989"/>
    </source>
</evidence>
<dbReference type="PROSITE" id="PS50850">
    <property type="entry name" value="MFS"/>
    <property type="match status" value="1"/>
</dbReference>
<evidence type="ECO:0000256" key="5">
    <source>
        <dbReference type="ARBA" id="ARBA00023136"/>
    </source>
</evidence>